<reference evidence="2" key="1">
    <citation type="submission" date="2016-10" db="EMBL/GenBank/DDBJ databases">
        <title>Sequence of Gallionella enrichment culture.</title>
        <authorList>
            <person name="Poehlein A."/>
            <person name="Muehling M."/>
            <person name="Daniel R."/>
        </authorList>
    </citation>
    <scope>NUCLEOTIDE SEQUENCE</scope>
</reference>
<evidence type="ECO:0000313" key="2">
    <source>
        <dbReference type="EMBL" id="OIQ72615.1"/>
    </source>
</evidence>
<keyword evidence="1" id="KW-1133">Transmembrane helix</keyword>
<feature type="transmembrane region" description="Helical" evidence="1">
    <location>
        <begin position="35"/>
        <end position="52"/>
    </location>
</feature>
<proteinExistence type="predicted"/>
<dbReference type="AlphaFoldDB" id="A0A1J5PXS5"/>
<keyword evidence="1" id="KW-0472">Membrane</keyword>
<evidence type="ECO:0000256" key="1">
    <source>
        <dbReference type="SAM" id="Phobius"/>
    </source>
</evidence>
<keyword evidence="1" id="KW-0812">Transmembrane</keyword>
<organism evidence="2">
    <name type="scientific">mine drainage metagenome</name>
    <dbReference type="NCBI Taxonomy" id="410659"/>
    <lineage>
        <taxon>unclassified sequences</taxon>
        <taxon>metagenomes</taxon>
        <taxon>ecological metagenomes</taxon>
    </lineage>
</organism>
<name>A0A1J5PXS5_9ZZZZ</name>
<accession>A0A1J5PXS5</accession>
<dbReference type="EMBL" id="MLJW01003197">
    <property type="protein sequence ID" value="OIQ72615.1"/>
    <property type="molecule type" value="Genomic_DNA"/>
</dbReference>
<gene>
    <name evidence="2" type="ORF">GALL_457590</name>
</gene>
<sequence>MKKLFQLIFGDARNVVSVAVAVALAWGAAQWLPASSGWVLVAALIAAAFWQAV</sequence>
<comment type="caution">
    <text evidence="2">The sequence shown here is derived from an EMBL/GenBank/DDBJ whole genome shotgun (WGS) entry which is preliminary data.</text>
</comment>
<protein>
    <submittedName>
        <fullName evidence="2">Uncharacterized protein</fullName>
    </submittedName>
</protein>